<dbReference type="EMBL" id="BKZW01000005">
    <property type="protein sequence ID" value="GER92142.1"/>
    <property type="molecule type" value="Genomic_DNA"/>
</dbReference>
<dbReference type="InterPro" id="IPR015421">
    <property type="entry name" value="PyrdxlP-dep_Trfase_major"/>
</dbReference>
<evidence type="ECO:0000259" key="1">
    <source>
        <dbReference type="Pfam" id="PF00155"/>
    </source>
</evidence>
<dbReference type="Pfam" id="PF00155">
    <property type="entry name" value="Aminotran_1_2"/>
    <property type="match status" value="1"/>
</dbReference>
<dbReference type="Gene3D" id="3.40.640.10">
    <property type="entry name" value="Type I PLP-dependent aspartate aminotransferase-like (Major domain)"/>
    <property type="match status" value="1"/>
</dbReference>
<gene>
    <name evidence="2" type="ORF">KDW_63040</name>
</gene>
<dbReference type="InterPro" id="IPR015424">
    <property type="entry name" value="PyrdxlP-dep_Trfase"/>
</dbReference>
<name>A0A5J4KYI7_9CHLR</name>
<dbReference type="PANTHER" id="PTHR46577:SF1">
    <property type="entry name" value="HTH-TYPE TRANSCRIPTIONAL REGULATORY PROTEIN GABR"/>
    <property type="match status" value="1"/>
</dbReference>
<protein>
    <recommendedName>
        <fullName evidence="1">Aminotransferase class I/classII large domain-containing protein</fullName>
    </recommendedName>
</protein>
<feature type="domain" description="Aminotransferase class I/classII large" evidence="1">
    <location>
        <begin position="2"/>
        <end position="282"/>
    </location>
</feature>
<evidence type="ECO:0000313" key="3">
    <source>
        <dbReference type="Proteomes" id="UP000326912"/>
    </source>
</evidence>
<dbReference type="GO" id="GO:0030170">
    <property type="term" value="F:pyridoxal phosphate binding"/>
    <property type="evidence" value="ECO:0007669"/>
    <property type="project" value="InterPro"/>
</dbReference>
<accession>A0A5J4KYI7</accession>
<sequence length="336" mass="37457">MRAAIAAYLGRSRGIVCTPDEVLITTGSARTLDLLIRSCLVAGDRIAIEEPGYPQARWQLLAAGMQVLPIAVDEDGLQVDALPTGKDAPLAIYLTPSHQYPLGSRLSLQRRLALLDWAQANDVLLIEDDYDSEFRFNAPPLPALASLDQRASVAYLGTFSKVVTPALRCGYLVAPRRLLQRVKQYSMLTDYHVSWPVQQALTLFLTEGYLERHIRRMRQHYAQCRARLHETLAPVAHLAALKGLEAGLHTYLELNATLSVARIIREAQTHRVIVTNIEACYMHIPDRQGLLLGYGGLSLEEIEWGAQRLRAVIQQEAGLERGAPVVKPARLLFKER</sequence>
<dbReference type="InterPro" id="IPR051446">
    <property type="entry name" value="HTH_trans_reg/aminotransferase"/>
</dbReference>
<dbReference type="InterPro" id="IPR004839">
    <property type="entry name" value="Aminotransferase_I/II_large"/>
</dbReference>
<reference evidence="2 3" key="1">
    <citation type="submission" date="2019-10" db="EMBL/GenBank/DDBJ databases">
        <title>Dictyobacter vulcani sp. nov., within the class Ktedonobacteria, isolated from soil of volcanic Mt. Zao.</title>
        <authorList>
            <person name="Zheng Y."/>
            <person name="Wang C.M."/>
            <person name="Sakai Y."/>
            <person name="Abe K."/>
            <person name="Yokota A."/>
            <person name="Yabe S."/>
        </authorList>
    </citation>
    <scope>NUCLEOTIDE SEQUENCE [LARGE SCALE GENOMIC DNA]</scope>
    <source>
        <strain evidence="2 3">W12</strain>
    </source>
</reference>
<proteinExistence type="predicted"/>
<dbReference type="Proteomes" id="UP000326912">
    <property type="component" value="Unassembled WGS sequence"/>
</dbReference>
<dbReference type="SUPFAM" id="SSF53383">
    <property type="entry name" value="PLP-dependent transferases"/>
    <property type="match status" value="1"/>
</dbReference>
<dbReference type="CDD" id="cd00609">
    <property type="entry name" value="AAT_like"/>
    <property type="match status" value="1"/>
</dbReference>
<organism evidence="2 3">
    <name type="scientific">Dictyobacter vulcani</name>
    <dbReference type="NCBI Taxonomy" id="2607529"/>
    <lineage>
        <taxon>Bacteria</taxon>
        <taxon>Bacillati</taxon>
        <taxon>Chloroflexota</taxon>
        <taxon>Ktedonobacteria</taxon>
        <taxon>Ktedonobacterales</taxon>
        <taxon>Dictyobacteraceae</taxon>
        <taxon>Dictyobacter</taxon>
    </lineage>
</organism>
<dbReference type="AlphaFoldDB" id="A0A5J4KYI7"/>
<comment type="caution">
    <text evidence="2">The sequence shown here is derived from an EMBL/GenBank/DDBJ whole genome shotgun (WGS) entry which is preliminary data.</text>
</comment>
<keyword evidence="3" id="KW-1185">Reference proteome</keyword>
<dbReference type="PANTHER" id="PTHR46577">
    <property type="entry name" value="HTH-TYPE TRANSCRIPTIONAL REGULATORY PROTEIN GABR"/>
    <property type="match status" value="1"/>
</dbReference>
<evidence type="ECO:0000313" key="2">
    <source>
        <dbReference type="EMBL" id="GER92142.1"/>
    </source>
</evidence>